<proteinExistence type="predicted"/>
<sequence>MENDIEITLEETDAKGRYRAIVDGHEAEMTYSRAGATTIIIDHTGVPNELRGRGVGQALVRRGVEDARAKGLKIIPLCPFAKAQIERHPEWQDVLKR</sequence>
<evidence type="ECO:0000313" key="2">
    <source>
        <dbReference type="EMBL" id="AUM73983.1"/>
    </source>
</evidence>
<keyword evidence="2" id="KW-0808">Transferase</keyword>
<feature type="domain" description="N-acetyltransferase" evidence="1">
    <location>
        <begin position="10"/>
        <end position="96"/>
    </location>
</feature>
<organism evidence="2 3">
    <name type="scientific">Paracoccus jeotgali</name>
    <dbReference type="NCBI Taxonomy" id="2065379"/>
    <lineage>
        <taxon>Bacteria</taxon>
        <taxon>Pseudomonadati</taxon>
        <taxon>Pseudomonadota</taxon>
        <taxon>Alphaproteobacteria</taxon>
        <taxon>Rhodobacterales</taxon>
        <taxon>Paracoccaceae</taxon>
        <taxon>Paracoccus</taxon>
    </lineage>
</organism>
<dbReference type="OrthoDB" id="9800945at2"/>
<dbReference type="InterPro" id="IPR031165">
    <property type="entry name" value="GNAT_YJDJ"/>
</dbReference>
<evidence type="ECO:0000259" key="1">
    <source>
        <dbReference type="PROSITE" id="PS51729"/>
    </source>
</evidence>
<dbReference type="Pfam" id="PF14542">
    <property type="entry name" value="Acetyltransf_CG"/>
    <property type="match status" value="1"/>
</dbReference>
<dbReference type="Gene3D" id="3.40.630.30">
    <property type="match status" value="1"/>
</dbReference>
<dbReference type="AlphaFoldDB" id="A0A2K9MED7"/>
<accession>A0A2K9MED7</accession>
<dbReference type="CDD" id="cd04301">
    <property type="entry name" value="NAT_SF"/>
    <property type="match status" value="1"/>
</dbReference>
<dbReference type="PANTHER" id="PTHR31435:SF10">
    <property type="entry name" value="BSR4717 PROTEIN"/>
    <property type="match status" value="1"/>
</dbReference>
<dbReference type="Proteomes" id="UP000234882">
    <property type="component" value="Chromosome"/>
</dbReference>
<dbReference type="PANTHER" id="PTHR31435">
    <property type="entry name" value="PROTEIN NATD1"/>
    <property type="match status" value="1"/>
</dbReference>
<dbReference type="SUPFAM" id="SSF55729">
    <property type="entry name" value="Acyl-CoA N-acyltransferases (Nat)"/>
    <property type="match status" value="1"/>
</dbReference>
<name>A0A2K9MED7_9RHOB</name>
<dbReference type="GO" id="GO:0016740">
    <property type="term" value="F:transferase activity"/>
    <property type="evidence" value="ECO:0007669"/>
    <property type="project" value="UniProtKB-KW"/>
</dbReference>
<protein>
    <submittedName>
        <fullName evidence="2">N-acetyltransferase</fullName>
    </submittedName>
</protein>
<keyword evidence="3" id="KW-1185">Reference proteome</keyword>
<gene>
    <name evidence="2" type="ORF">CYR75_06565</name>
</gene>
<dbReference type="KEGG" id="paru:CYR75_06565"/>
<dbReference type="InterPro" id="IPR045057">
    <property type="entry name" value="Gcn5-rel_NAT"/>
</dbReference>
<dbReference type="RefSeq" id="WP_101499334.1">
    <property type="nucleotide sequence ID" value="NZ_CP025583.1"/>
</dbReference>
<evidence type="ECO:0000313" key="3">
    <source>
        <dbReference type="Proteomes" id="UP000234882"/>
    </source>
</evidence>
<dbReference type="EMBL" id="CP025583">
    <property type="protein sequence ID" value="AUM73983.1"/>
    <property type="molecule type" value="Genomic_DNA"/>
</dbReference>
<dbReference type="PROSITE" id="PS51729">
    <property type="entry name" value="GNAT_YJDJ"/>
    <property type="match status" value="1"/>
</dbReference>
<dbReference type="InterPro" id="IPR016181">
    <property type="entry name" value="Acyl_CoA_acyltransferase"/>
</dbReference>
<reference evidence="3" key="1">
    <citation type="submission" date="2017-12" db="EMBL/GenBank/DDBJ databases">
        <title>Genomic analysis of Paracoccus sp. CBA4604.</title>
        <authorList>
            <person name="Roh S.W."/>
            <person name="Kim J.Y."/>
            <person name="Kim J.S."/>
        </authorList>
    </citation>
    <scope>NUCLEOTIDE SEQUENCE [LARGE SCALE GENOMIC DNA]</scope>
    <source>
        <strain evidence="3">CBA4604</strain>
    </source>
</reference>